<dbReference type="Pfam" id="PF09339">
    <property type="entry name" value="HTH_IclR"/>
    <property type="match status" value="1"/>
</dbReference>
<dbReference type="PANTHER" id="PTHR30136">
    <property type="entry name" value="HELIX-TURN-HELIX TRANSCRIPTIONAL REGULATOR, ICLR FAMILY"/>
    <property type="match status" value="1"/>
</dbReference>
<evidence type="ECO:0000256" key="1">
    <source>
        <dbReference type="ARBA" id="ARBA00023015"/>
    </source>
</evidence>
<dbReference type="AlphaFoldDB" id="A0A7W0DL03"/>
<dbReference type="Gene3D" id="1.10.10.10">
    <property type="entry name" value="Winged helix-like DNA-binding domain superfamily/Winged helix DNA-binding domain"/>
    <property type="match status" value="1"/>
</dbReference>
<dbReference type="InterPro" id="IPR005471">
    <property type="entry name" value="Tscrpt_reg_IclR_N"/>
</dbReference>
<feature type="domain" description="IclR-ED" evidence="5">
    <location>
        <begin position="69"/>
        <end position="252"/>
    </location>
</feature>
<dbReference type="SUPFAM" id="SSF46785">
    <property type="entry name" value="Winged helix' DNA-binding domain"/>
    <property type="match status" value="1"/>
</dbReference>
<dbReference type="PROSITE" id="PS51077">
    <property type="entry name" value="HTH_ICLR"/>
    <property type="match status" value="1"/>
</dbReference>
<dbReference type="InterPro" id="IPR036390">
    <property type="entry name" value="WH_DNA-bd_sf"/>
</dbReference>
<keyword evidence="2" id="KW-0238">DNA-binding</keyword>
<protein>
    <submittedName>
        <fullName evidence="6">Helix-turn-helix domain-containing protein</fullName>
    </submittedName>
</protein>
<dbReference type="RefSeq" id="WP_181658010.1">
    <property type="nucleotide sequence ID" value="NZ_JACEHE010000007.1"/>
</dbReference>
<accession>A0A7W0DL03</accession>
<dbReference type="EMBL" id="JACEHE010000007">
    <property type="protein sequence ID" value="MBA2947063.1"/>
    <property type="molecule type" value="Genomic_DNA"/>
</dbReference>
<dbReference type="Proteomes" id="UP000545761">
    <property type="component" value="Unassembled WGS sequence"/>
</dbReference>
<keyword evidence="3" id="KW-0804">Transcription</keyword>
<evidence type="ECO:0000313" key="6">
    <source>
        <dbReference type="EMBL" id="MBA2947063.1"/>
    </source>
</evidence>
<organism evidence="6 7">
    <name type="scientific">Streptomyces himalayensis subsp. himalayensis</name>
    <dbReference type="NCBI Taxonomy" id="2756131"/>
    <lineage>
        <taxon>Bacteria</taxon>
        <taxon>Bacillati</taxon>
        <taxon>Actinomycetota</taxon>
        <taxon>Actinomycetes</taxon>
        <taxon>Kitasatosporales</taxon>
        <taxon>Streptomycetaceae</taxon>
        <taxon>Streptomyces</taxon>
        <taxon>Streptomyces himalayensis</taxon>
    </lineage>
</organism>
<dbReference type="InterPro" id="IPR029016">
    <property type="entry name" value="GAF-like_dom_sf"/>
</dbReference>
<evidence type="ECO:0000259" key="4">
    <source>
        <dbReference type="PROSITE" id="PS51077"/>
    </source>
</evidence>
<proteinExistence type="predicted"/>
<dbReference type="InterPro" id="IPR050707">
    <property type="entry name" value="HTH_MetabolicPath_Reg"/>
</dbReference>
<sequence>MSGDTVALSGRQPRAIRSALAVLRHVAAAAPGVTAKEISAALGLAPATTYRLLNLLVEEEYLVRMPDLRGFALGRRVAELTGPRPVPAVPAAAHAAVSRLRDQLRFGVHLAGYADGRIDFTDPDPDHPPTDAAFLTRHPHASALGKLLLADAHTMPSHLAALTGHTITTPEALAAELVRVRTDGVAMQQCELDPLHACLAVPVHSETTGRLAAGLAVCGTPDRIGAVARPGEQSALVDQLRECARRLAPLVV</sequence>
<dbReference type="GO" id="GO:0045892">
    <property type="term" value="P:negative regulation of DNA-templated transcription"/>
    <property type="evidence" value="ECO:0007669"/>
    <property type="project" value="TreeGrafter"/>
</dbReference>
<evidence type="ECO:0000313" key="7">
    <source>
        <dbReference type="Proteomes" id="UP000545761"/>
    </source>
</evidence>
<comment type="caution">
    <text evidence="6">The sequence shown here is derived from an EMBL/GenBank/DDBJ whole genome shotgun (WGS) entry which is preliminary data.</text>
</comment>
<keyword evidence="1" id="KW-0805">Transcription regulation</keyword>
<dbReference type="PROSITE" id="PS51078">
    <property type="entry name" value="ICLR_ED"/>
    <property type="match status" value="1"/>
</dbReference>
<dbReference type="Pfam" id="PF01614">
    <property type="entry name" value="IclR_C"/>
    <property type="match status" value="1"/>
</dbReference>
<dbReference type="SMART" id="SM00346">
    <property type="entry name" value="HTH_ICLR"/>
    <property type="match status" value="1"/>
</dbReference>
<evidence type="ECO:0000256" key="3">
    <source>
        <dbReference type="ARBA" id="ARBA00023163"/>
    </source>
</evidence>
<dbReference type="GO" id="GO:0003700">
    <property type="term" value="F:DNA-binding transcription factor activity"/>
    <property type="evidence" value="ECO:0007669"/>
    <property type="project" value="TreeGrafter"/>
</dbReference>
<feature type="domain" description="HTH iclR-type" evidence="4">
    <location>
        <begin position="13"/>
        <end position="75"/>
    </location>
</feature>
<dbReference type="PANTHER" id="PTHR30136:SF24">
    <property type="entry name" value="HTH-TYPE TRANSCRIPTIONAL REPRESSOR ALLR"/>
    <property type="match status" value="1"/>
</dbReference>
<dbReference type="Gene3D" id="3.30.450.40">
    <property type="match status" value="1"/>
</dbReference>
<dbReference type="InterPro" id="IPR014757">
    <property type="entry name" value="Tscrpt_reg_IclR_C"/>
</dbReference>
<dbReference type="GO" id="GO:0003677">
    <property type="term" value="F:DNA binding"/>
    <property type="evidence" value="ECO:0007669"/>
    <property type="project" value="UniProtKB-KW"/>
</dbReference>
<dbReference type="SUPFAM" id="SSF55781">
    <property type="entry name" value="GAF domain-like"/>
    <property type="match status" value="1"/>
</dbReference>
<name>A0A7W0DL03_9ACTN</name>
<reference evidence="6 7" key="1">
    <citation type="submission" date="2020-07" db="EMBL/GenBank/DDBJ databases">
        <title>Streptomyces isolated from Indian soil.</title>
        <authorList>
            <person name="Mandal S."/>
            <person name="Maiti P.K."/>
        </authorList>
    </citation>
    <scope>NUCLEOTIDE SEQUENCE [LARGE SCALE GENOMIC DNA]</scope>
    <source>
        <strain evidence="6 7">PSKA28</strain>
    </source>
</reference>
<evidence type="ECO:0000256" key="2">
    <source>
        <dbReference type="ARBA" id="ARBA00023125"/>
    </source>
</evidence>
<evidence type="ECO:0000259" key="5">
    <source>
        <dbReference type="PROSITE" id="PS51078"/>
    </source>
</evidence>
<gene>
    <name evidence="6" type="ORF">H1D24_14965</name>
</gene>
<dbReference type="InterPro" id="IPR036388">
    <property type="entry name" value="WH-like_DNA-bd_sf"/>
</dbReference>